<organism evidence="1 2">
    <name type="scientific">Dorcoceras hygrometricum</name>
    <dbReference type="NCBI Taxonomy" id="472368"/>
    <lineage>
        <taxon>Eukaryota</taxon>
        <taxon>Viridiplantae</taxon>
        <taxon>Streptophyta</taxon>
        <taxon>Embryophyta</taxon>
        <taxon>Tracheophyta</taxon>
        <taxon>Spermatophyta</taxon>
        <taxon>Magnoliopsida</taxon>
        <taxon>eudicotyledons</taxon>
        <taxon>Gunneridae</taxon>
        <taxon>Pentapetalae</taxon>
        <taxon>asterids</taxon>
        <taxon>lamiids</taxon>
        <taxon>Lamiales</taxon>
        <taxon>Gesneriaceae</taxon>
        <taxon>Didymocarpoideae</taxon>
        <taxon>Trichosporeae</taxon>
        <taxon>Loxocarpinae</taxon>
        <taxon>Dorcoceras</taxon>
    </lineage>
</organism>
<proteinExistence type="predicted"/>
<reference evidence="1 2" key="1">
    <citation type="journal article" date="2015" name="Proc. Natl. Acad. Sci. U.S.A.">
        <title>The resurrection genome of Boea hygrometrica: A blueprint for survival of dehydration.</title>
        <authorList>
            <person name="Xiao L."/>
            <person name="Yang G."/>
            <person name="Zhang L."/>
            <person name="Yang X."/>
            <person name="Zhao S."/>
            <person name="Ji Z."/>
            <person name="Zhou Q."/>
            <person name="Hu M."/>
            <person name="Wang Y."/>
            <person name="Chen M."/>
            <person name="Xu Y."/>
            <person name="Jin H."/>
            <person name="Xiao X."/>
            <person name="Hu G."/>
            <person name="Bao F."/>
            <person name="Hu Y."/>
            <person name="Wan P."/>
            <person name="Li L."/>
            <person name="Deng X."/>
            <person name="Kuang T."/>
            <person name="Xiang C."/>
            <person name="Zhu J.K."/>
            <person name="Oliver M.J."/>
            <person name="He Y."/>
        </authorList>
    </citation>
    <scope>NUCLEOTIDE SEQUENCE [LARGE SCALE GENOMIC DNA]</scope>
    <source>
        <strain evidence="2">cv. XS01</strain>
    </source>
</reference>
<dbReference type="Proteomes" id="UP000250235">
    <property type="component" value="Unassembled WGS sequence"/>
</dbReference>
<accession>A0A2Z7CB16</accession>
<evidence type="ECO:0000313" key="2">
    <source>
        <dbReference type="Proteomes" id="UP000250235"/>
    </source>
</evidence>
<evidence type="ECO:0000313" key="1">
    <source>
        <dbReference type="EMBL" id="KZV44231.1"/>
    </source>
</evidence>
<keyword evidence="2" id="KW-1185">Reference proteome</keyword>
<dbReference type="AlphaFoldDB" id="A0A2Z7CB16"/>
<dbReference type="Pfam" id="PF08284">
    <property type="entry name" value="RVP_2"/>
    <property type="match status" value="1"/>
</dbReference>
<dbReference type="EMBL" id="KQ997166">
    <property type="protein sequence ID" value="KZV44231.1"/>
    <property type="molecule type" value="Genomic_DNA"/>
</dbReference>
<gene>
    <name evidence="1" type="ORF">F511_43247</name>
</gene>
<protein>
    <submittedName>
        <fullName evidence="1">Uncharacterized protein</fullName>
    </submittedName>
</protein>
<sequence>MWDFDCIVRMDVLSSYRATVDCFHGVVRFRPQSDEKWNFYGQDSQLKIPLVFAILLNGVLRFGESVLLANLIRLVMWDFDCIVRMDVLSSYRATVDCFHGVVRFRPQSGEKWNFYGQDSQLKIPLVSAMEMFCNAQIFSKSTIRKL</sequence>
<dbReference type="OrthoDB" id="1751327at2759"/>
<name>A0A2Z7CB16_9LAMI</name>